<dbReference type="Pfam" id="PF12680">
    <property type="entry name" value="SnoaL_2"/>
    <property type="match status" value="1"/>
</dbReference>
<keyword evidence="3" id="KW-1185">Reference proteome</keyword>
<sequence length="140" mass="15887">MTLSPVEMDRKIDEHFGFERRDDVEGVLATLTPDVEHDVVGWPAGPAHGRNNARPFYETLFADLSESRVESLRRLYGDGFVIDESLWRGKAPGRPFGLEGRGRPLEFRMLHVVEFSENGQIRRENVWVDLAAIIGQLPQA</sequence>
<name>A0A158DFZ1_9BURK</name>
<reference evidence="2" key="1">
    <citation type="submission" date="2016-01" db="EMBL/GenBank/DDBJ databases">
        <authorList>
            <person name="Peeters C."/>
        </authorList>
    </citation>
    <scope>NUCLEOTIDE SEQUENCE</scope>
    <source>
        <strain evidence="2">LMG 29322</strain>
    </source>
</reference>
<dbReference type="InterPro" id="IPR032710">
    <property type="entry name" value="NTF2-like_dom_sf"/>
</dbReference>
<evidence type="ECO:0000259" key="1">
    <source>
        <dbReference type="Pfam" id="PF12680"/>
    </source>
</evidence>
<dbReference type="OrthoDB" id="8849037at2"/>
<dbReference type="Proteomes" id="UP000054851">
    <property type="component" value="Unassembled WGS sequence"/>
</dbReference>
<accession>A0A158DFZ1</accession>
<protein>
    <submittedName>
        <fullName evidence="2">SnoaL-like polyketide cyclase</fullName>
    </submittedName>
</protein>
<proteinExistence type="predicted"/>
<dbReference type="STRING" id="1777140.AWB79_06908"/>
<dbReference type="SUPFAM" id="SSF54427">
    <property type="entry name" value="NTF2-like"/>
    <property type="match status" value="1"/>
</dbReference>
<dbReference type="InterPro" id="IPR037401">
    <property type="entry name" value="SnoaL-like"/>
</dbReference>
<dbReference type="EMBL" id="FCOA02000042">
    <property type="protein sequence ID" value="SAK93166.1"/>
    <property type="molecule type" value="Genomic_DNA"/>
</dbReference>
<feature type="domain" description="SnoaL-like" evidence="1">
    <location>
        <begin position="20"/>
        <end position="123"/>
    </location>
</feature>
<evidence type="ECO:0000313" key="2">
    <source>
        <dbReference type="EMBL" id="SAK93166.1"/>
    </source>
</evidence>
<dbReference type="Gene3D" id="3.10.450.50">
    <property type="match status" value="1"/>
</dbReference>
<gene>
    <name evidence="2" type="ORF">AWB79_06908</name>
</gene>
<evidence type="ECO:0000313" key="3">
    <source>
        <dbReference type="Proteomes" id="UP000054851"/>
    </source>
</evidence>
<comment type="caution">
    <text evidence="2">The sequence shown here is derived from an EMBL/GenBank/DDBJ whole genome shotgun (WGS) entry which is preliminary data.</text>
</comment>
<dbReference type="RefSeq" id="WP_061171957.1">
    <property type="nucleotide sequence ID" value="NZ_FCOA02000042.1"/>
</dbReference>
<organism evidence="2 3">
    <name type="scientific">Caballeronia hypogeia</name>
    <dbReference type="NCBI Taxonomy" id="1777140"/>
    <lineage>
        <taxon>Bacteria</taxon>
        <taxon>Pseudomonadati</taxon>
        <taxon>Pseudomonadota</taxon>
        <taxon>Betaproteobacteria</taxon>
        <taxon>Burkholderiales</taxon>
        <taxon>Burkholderiaceae</taxon>
        <taxon>Caballeronia</taxon>
    </lineage>
</organism>
<dbReference type="AlphaFoldDB" id="A0A158DFZ1"/>